<dbReference type="CDD" id="cd03801">
    <property type="entry name" value="GT4_PimA-like"/>
    <property type="match status" value="1"/>
</dbReference>
<evidence type="ECO:0000256" key="1">
    <source>
        <dbReference type="ARBA" id="ARBA00022676"/>
    </source>
</evidence>
<keyword evidence="1" id="KW-0328">Glycosyltransferase</keyword>
<dbReference type="Gene3D" id="3.40.50.2000">
    <property type="entry name" value="Glycogen Phosphorylase B"/>
    <property type="match status" value="2"/>
</dbReference>
<evidence type="ECO:0000256" key="2">
    <source>
        <dbReference type="ARBA" id="ARBA00022679"/>
    </source>
</evidence>
<dbReference type="GO" id="GO:0016757">
    <property type="term" value="F:glycosyltransferase activity"/>
    <property type="evidence" value="ECO:0007669"/>
    <property type="project" value="UniProtKB-KW"/>
</dbReference>
<dbReference type="EMBL" id="JACHMH010000001">
    <property type="protein sequence ID" value="MBB4674609.1"/>
    <property type="molecule type" value="Genomic_DNA"/>
</dbReference>
<dbReference type="PANTHER" id="PTHR46401">
    <property type="entry name" value="GLYCOSYLTRANSFERASE WBBK-RELATED"/>
    <property type="match status" value="1"/>
</dbReference>
<dbReference type="GO" id="GO:0009103">
    <property type="term" value="P:lipopolysaccharide biosynthetic process"/>
    <property type="evidence" value="ECO:0007669"/>
    <property type="project" value="TreeGrafter"/>
</dbReference>
<dbReference type="SUPFAM" id="SSF53756">
    <property type="entry name" value="UDP-Glycosyltransferase/glycogen phosphorylase"/>
    <property type="match status" value="1"/>
</dbReference>
<gene>
    <name evidence="4" type="ORF">HNR67_000727</name>
</gene>
<accession>A0A7W7C4Z7</accession>
<dbReference type="Proteomes" id="UP000533598">
    <property type="component" value="Unassembled WGS sequence"/>
</dbReference>
<comment type="caution">
    <text evidence="4">The sequence shown here is derived from an EMBL/GenBank/DDBJ whole genome shotgun (WGS) entry which is preliminary data.</text>
</comment>
<reference evidence="4 5" key="1">
    <citation type="submission" date="2020-08" db="EMBL/GenBank/DDBJ databases">
        <title>Sequencing the genomes of 1000 actinobacteria strains.</title>
        <authorList>
            <person name="Klenk H.-P."/>
        </authorList>
    </citation>
    <scope>NUCLEOTIDE SEQUENCE [LARGE SCALE GENOMIC DNA]</scope>
    <source>
        <strain evidence="4 5">DSM 44230</strain>
    </source>
</reference>
<dbReference type="PANTHER" id="PTHR46401:SF2">
    <property type="entry name" value="GLYCOSYLTRANSFERASE WBBK-RELATED"/>
    <property type="match status" value="1"/>
</dbReference>
<proteinExistence type="predicted"/>
<protein>
    <submittedName>
        <fullName evidence="4">Glycosyltransferase involved in cell wall biosynthesis</fullName>
    </submittedName>
</protein>
<evidence type="ECO:0000313" key="4">
    <source>
        <dbReference type="EMBL" id="MBB4674609.1"/>
    </source>
</evidence>
<dbReference type="AlphaFoldDB" id="A0A7W7C4Z7"/>
<evidence type="ECO:0000259" key="3">
    <source>
        <dbReference type="Pfam" id="PF13439"/>
    </source>
</evidence>
<keyword evidence="2 4" id="KW-0808">Transferase</keyword>
<sequence length="422" mass="45219">MTRPLRIALLSYRGAPHSGGQGVYVRQLSRELHALGHTVEVFAGPPYPDLDPGIPLTRLSTLDIFGEPDPFRLPPLHRVRGLADWVEYLDFRYRGNYPEPLSFSLRALPELSARRAQFDLVHDNQGLGYGLLGLRWLGLPLVATVHHPVAIDRDFKLAATTGADRLGAQRWHRFLGMQGRVARQATSVLTVSAAARAAIVRRMRVPAERVSVVPLGVDHSVFRPGTGPRVPGRIVVTASADVPIKGLRTLLAAVALVRRRMPAELVVVGRPKADSPAAALLAHPDLAGAVRFQPDLTTGQLAGLLRSAAVVCVPSLFEGFSLPAAEAMACGTPLVTTTAGALPEVVGRDEQAGLLVPPADPDALAAALCRVLADPELRARLGAGGVRRAAALTWRRTALATVEQYQRVLPDSACHRSALADH</sequence>
<organism evidence="4 5">
    <name type="scientific">Crossiella cryophila</name>
    <dbReference type="NCBI Taxonomy" id="43355"/>
    <lineage>
        <taxon>Bacteria</taxon>
        <taxon>Bacillati</taxon>
        <taxon>Actinomycetota</taxon>
        <taxon>Actinomycetes</taxon>
        <taxon>Pseudonocardiales</taxon>
        <taxon>Pseudonocardiaceae</taxon>
        <taxon>Crossiella</taxon>
    </lineage>
</organism>
<feature type="domain" description="Glycosyltransferase subfamily 4-like N-terminal" evidence="3">
    <location>
        <begin position="19"/>
        <end position="220"/>
    </location>
</feature>
<dbReference type="InterPro" id="IPR028098">
    <property type="entry name" value="Glyco_trans_4-like_N"/>
</dbReference>
<dbReference type="RefSeq" id="WP_185000710.1">
    <property type="nucleotide sequence ID" value="NZ_BAAAUI010000003.1"/>
</dbReference>
<evidence type="ECO:0000313" key="5">
    <source>
        <dbReference type="Proteomes" id="UP000533598"/>
    </source>
</evidence>
<name>A0A7W7C4Z7_9PSEU</name>
<dbReference type="Pfam" id="PF13439">
    <property type="entry name" value="Glyco_transf_4"/>
    <property type="match status" value="1"/>
</dbReference>
<keyword evidence="5" id="KW-1185">Reference proteome</keyword>
<dbReference type="Pfam" id="PF13692">
    <property type="entry name" value="Glyco_trans_1_4"/>
    <property type="match status" value="1"/>
</dbReference>